<organism evidence="2 3">
    <name type="scientific">Aspergillus sergii</name>
    <dbReference type="NCBI Taxonomy" id="1034303"/>
    <lineage>
        <taxon>Eukaryota</taxon>
        <taxon>Fungi</taxon>
        <taxon>Dikarya</taxon>
        <taxon>Ascomycota</taxon>
        <taxon>Pezizomycotina</taxon>
        <taxon>Eurotiomycetes</taxon>
        <taxon>Eurotiomycetidae</taxon>
        <taxon>Eurotiales</taxon>
        <taxon>Aspergillaceae</taxon>
        <taxon>Aspergillus</taxon>
        <taxon>Aspergillus subgen. Circumdati</taxon>
    </lineage>
</organism>
<dbReference type="PANTHER" id="PTHR24184">
    <property type="entry name" value="SI:CH211-189E2.2"/>
    <property type="match status" value="1"/>
</dbReference>
<keyword evidence="3" id="KW-1185">Reference proteome</keyword>
<proteinExistence type="predicted"/>
<evidence type="ECO:0000313" key="2">
    <source>
        <dbReference type="EMBL" id="KAE8332173.1"/>
    </source>
</evidence>
<dbReference type="SMART" id="SM00248">
    <property type="entry name" value="ANK"/>
    <property type="match status" value="3"/>
</dbReference>
<evidence type="ECO:0000313" key="3">
    <source>
        <dbReference type="Proteomes" id="UP000325945"/>
    </source>
</evidence>
<dbReference type="PANTHER" id="PTHR24184:SF11">
    <property type="entry name" value="ANKYRIN REPEAT AND SOCS BOX CONTAINING 3"/>
    <property type="match status" value="1"/>
</dbReference>
<dbReference type="Proteomes" id="UP000325945">
    <property type="component" value="Unassembled WGS sequence"/>
</dbReference>
<protein>
    <submittedName>
        <fullName evidence="2">Ankyrin repeat-containing domain protein</fullName>
    </submittedName>
</protein>
<feature type="repeat" description="ANK" evidence="1">
    <location>
        <begin position="180"/>
        <end position="212"/>
    </location>
</feature>
<dbReference type="EMBL" id="ML741766">
    <property type="protein sequence ID" value="KAE8332173.1"/>
    <property type="molecule type" value="Genomic_DNA"/>
</dbReference>
<dbReference type="InterPro" id="IPR036770">
    <property type="entry name" value="Ankyrin_rpt-contain_sf"/>
</dbReference>
<dbReference type="SUPFAM" id="SSF48403">
    <property type="entry name" value="Ankyrin repeat"/>
    <property type="match status" value="1"/>
</dbReference>
<dbReference type="InterPro" id="IPR002110">
    <property type="entry name" value="Ankyrin_rpt"/>
</dbReference>
<sequence>MSARRVDTIKEVASITQENIVACERTLATLLIKQPKALKQVYVSILIKLCVDVGGRRSSVATTLALPSIQDQNQDDVSRTTTRVKEVEDDEMLHRIKVEPNPISDVSQFSSTLKHSIDKADSDRILETLQHKHGPLAQDKDGWCALHYTARTNNEDICGILIRPESLQTIQQAIDMYNHTGATPLQSAASIVSLGTVRVLLEAGVKPHATDHHQRSSLFMASERNHLQVIKLLLLSGV</sequence>
<reference evidence="3" key="1">
    <citation type="submission" date="2019-04" db="EMBL/GenBank/DDBJ databases">
        <title>Friends and foes A comparative genomics studyof 23 Aspergillus species from section Flavi.</title>
        <authorList>
            <consortium name="DOE Joint Genome Institute"/>
            <person name="Kjaerbolling I."/>
            <person name="Vesth T."/>
            <person name="Frisvad J.C."/>
            <person name="Nybo J.L."/>
            <person name="Theobald S."/>
            <person name="Kildgaard S."/>
            <person name="Isbrandt T."/>
            <person name="Kuo A."/>
            <person name="Sato A."/>
            <person name="Lyhne E.K."/>
            <person name="Kogle M.E."/>
            <person name="Wiebenga A."/>
            <person name="Kun R.S."/>
            <person name="Lubbers R.J."/>
            <person name="Makela M.R."/>
            <person name="Barry K."/>
            <person name="Chovatia M."/>
            <person name="Clum A."/>
            <person name="Daum C."/>
            <person name="Haridas S."/>
            <person name="He G."/>
            <person name="LaButti K."/>
            <person name="Lipzen A."/>
            <person name="Mondo S."/>
            <person name="Riley R."/>
            <person name="Salamov A."/>
            <person name="Simmons B.A."/>
            <person name="Magnuson J.K."/>
            <person name="Henrissat B."/>
            <person name="Mortensen U.H."/>
            <person name="Larsen T.O."/>
            <person name="Devries R.P."/>
            <person name="Grigoriev I.V."/>
            <person name="Machida M."/>
            <person name="Baker S.E."/>
            <person name="Andersen M.R."/>
        </authorList>
    </citation>
    <scope>NUCLEOTIDE SEQUENCE [LARGE SCALE GENOMIC DNA]</scope>
    <source>
        <strain evidence="3">CBS 130017</strain>
    </source>
</reference>
<keyword evidence="1" id="KW-0040">ANK repeat</keyword>
<name>A0A5N6XHD1_9EURO</name>
<accession>A0A5N6XHD1</accession>
<dbReference type="Pfam" id="PF12796">
    <property type="entry name" value="Ank_2"/>
    <property type="match status" value="1"/>
</dbReference>
<evidence type="ECO:0000256" key="1">
    <source>
        <dbReference type="PROSITE-ProRule" id="PRU00023"/>
    </source>
</evidence>
<dbReference type="AlphaFoldDB" id="A0A5N6XHD1"/>
<dbReference type="PROSITE" id="PS50088">
    <property type="entry name" value="ANK_REPEAT"/>
    <property type="match status" value="1"/>
</dbReference>
<gene>
    <name evidence="2" type="ORF">BDV39DRAFT_200327</name>
</gene>
<dbReference type="Gene3D" id="1.25.40.20">
    <property type="entry name" value="Ankyrin repeat-containing domain"/>
    <property type="match status" value="1"/>
</dbReference>